<dbReference type="FunFam" id="3.90.950.10:FF:000002">
    <property type="entry name" value="Inosine/xanthosine triphosphatase"/>
    <property type="match status" value="1"/>
</dbReference>
<dbReference type="InterPro" id="IPR050299">
    <property type="entry name" value="YjjX_NTPase"/>
</dbReference>
<keyword evidence="3" id="KW-0479">Metal-binding</keyword>
<evidence type="ECO:0000256" key="6">
    <source>
        <dbReference type="ARBA" id="ARBA00022842"/>
    </source>
</evidence>
<protein>
    <recommendedName>
        <fullName evidence="9">inosine/xanthosine triphosphatase</fullName>
        <ecNumber evidence="9">3.6.1.73</ecNumber>
    </recommendedName>
</protein>
<keyword evidence="8" id="KW-0464">Manganese</keyword>
<evidence type="ECO:0000313" key="14">
    <source>
        <dbReference type="Proteomes" id="UP001239213"/>
    </source>
</evidence>
<name>A0AAI9V9X1_9PEZI</name>
<dbReference type="NCBIfam" id="NF003459">
    <property type="entry name" value="PRK05074.1"/>
    <property type="match status" value="1"/>
</dbReference>
<evidence type="ECO:0000256" key="1">
    <source>
        <dbReference type="ARBA" id="ARBA00001936"/>
    </source>
</evidence>
<evidence type="ECO:0000313" key="13">
    <source>
        <dbReference type="EMBL" id="KAK1475829.1"/>
    </source>
</evidence>
<evidence type="ECO:0000256" key="7">
    <source>
        <dbReference type="ARBA" id="ARBA00023080"/>
    </source>
</evidence>
<proteinExistence type="inferred from homology"/>
<dbReference type="PANTHER" id="PTHR34699">
    <property type="match status" value="1"/>
</dbReference>
<comment type="caution">
    <text evidence="13">The sequence shown here is derived from an EMBL/GenBank/DDBJ whole genome shotgun (WGS) entry which is preliminary data.</text>
</comment>
<dbReference type="InterPro" id="IPR026533">
    <property type="entry name" value="NTPase/PRRC1"/>
</dbReference>
<dbReference type="GO" id="GO:0009117">
    <property type="term" value="P:nucleotide metabolic process"/>
    <property type="evidence" value="ECO:0007669"/>
    <property type="project" value="UniProtKB-KW"/>
</dbReference>
<dbReference type="Gene3D" id="3.90.950.10">
    <property type="match status" value="1"/>
</dbReference>
<dbReference type="NCBIfam" id="TIGR00258">
    <property type="entry name" value="inosine/xanthosine triphosphatase"/>
    <property type="match status" value="1"/>
</dbReference>
<dbReference type="GO" id="GO:0000166">
    <property type="term" value="F:nucleotide binding"/>
    <property type="evidence" value="ECO:0007669"/>
    <property type="project" value="UniProtKB-KW"/>
</dbReference>
<evidence type="ECO:0000256" key="2">
    <source>
        <dbReference type="ARBA" id="ARBA00001946"/>
    </source>
</evidence>
<comment type="cofactor">
    <cofactor evidence="1">
        <name>Mn(2+)</name>
        <dbReference type="ChEBI" id="CHEBI:29035"/>
    </cofactor>
</comment>
<evidence type="ECO:0000256" key="5">
    <source>
        <dbReference type="ARBA" id="ARBA00022801"/>
    </source>
</evidence>
<dbReference type="GO" id="GO:0103023">
    <property type="term" value="F:ITPase activity"/>
    <property type="evidence" value="ECO:0007669"/>
    <property type="project" value="UniProtKB-EC"/>
</dbReference>
<dbReference type="GO" id="GO:0046872">
    <property type="term" value="F:metal ion binding"/>
    <property type="evidence" value="ECO:0007669"/>
    <property type="project" value="UniProtKB-KW"/>
</dbReference>
<dbReference type="Proteomes" id="UP001239213">
    <property type="component" value="Unassembled WGS sequence"/>
</dbReference>
<dbReference type="SUPFAM" id="SSF52972">
    <property type="entry name" value="ITPase-like"/>
    <property type="match status" value="1"/>
</dbReference>
<evidence type="ECO:0000256" key="4">
    <source>
        <dbReference type="ARBA" id="ARBA00022741"/>
    </source>
</evidence>
<dbReference type="AlphaFoldDB" id="A0AAI9V9X1"/>
<organism evidence="13 14">
    <name type="scientific">Colletotrichum cuscutae</name>
    <dbReference type="NCBI Taxonomy" id="1209917"/>
    <lineage>
        <taxon>Eukaryota</taxon>
        <taxon>Fungi</taxon>
        <taxon>Dikarya</taxon>
        <taxon>Ascomycota</taxon>
        <taxon>Pezizomycotina</taxon>
        <taxon>Sordariomycetes</taxon>
        <taxon>Hypocreomycetidae</taxon>
        <taxon>Glomerellales</taxon>
        <taxon>Glomerellaceae</taxon>
        <taxon>Colletotrichum</taxon>
        <taxon>Colletotrichum acutatum species complex</taxon>
    </lineage>
</organism>
<evidence type="ECO:0000256" key="3">
    <source>
        <dbReference type="ARBA" id="ARBA00022723"/>
    </source>
</evidence>
<evidence type="ECO:0000256" key="11">
    <source>
        <dbReference type="ARBA" id="ARBA00048781"/>
    </source>
</evidence>
<feature type="domain" description="Non-canonical purine NTP phosphatase/PRRC1" evidence="12">
    <location>
        <begin position="10"/>
        <end position="176"/>
    </location>
</feature>
<dbReference type="PANTHER" id="PTHR34699:SF2">
    <property type="entry name" value="NON-CANONICAL PURINE NTP PHOSPHATASE_PRRC1 DOMAIN-CONTAINING PROTEIN"/>
    <property type="match status" value="1"/>
</dbReference>
<evidence type="ECO:0000259" key="12">
    <source>
        <dbReference type="Pfam" id="PF01931"/>
    </source>
</evidence>
<dbReference type="InterPro" id="IPR002786">
    <property type="entry name" value="Non_canon_purine_NTPase"/>
</dbReference>
<keyword evidence="14" id="KW-1185">Reference proteome</keyword>
<keyword evidence="7" id="KW-0546">Nucleotide metabolism</keyword>
<accession>A0AAI9V9X1</accession>
<keyword evidence="6" id="KW-0460">Magnesium</keyword>
<comment type="catalytic activity">
    <reaction evidence="11">
        <text>XTP + H2O = XDP + phosphate + H(+)</text>
        <dbReference type="Rhea" id="RHEA:28406"/>
        <dbReference type="ChEBI" id="CHEBI:15377"/>
        <dbReference type="ChEBI" id="CHEBI:15378"/>
        <dbReference type="ChEBI" id="CHEBI:43474"/>
        <dbReference type="ChEBI" id="CHEBI:59884"/>
        <dbReference type="ChEBI" id="CHEBI:61314"/>
        <dbReference type="EC" id="3.6.1.73"/>
    </reaction>
</comment>
<reference evidence="13" key="1">
    <citation type="submission" date="2016-11" db="EMBL/GenBank/DDBJ databases">
        <title>The genome sequence of Colletotrichum cuscutae.</title>
        <authorList>
            <person name="Baroncelli R."/>
        </authorList>
    </citation>
    <scope>NUCLEOTIDE SEQUENCE</scope>
    <source>
        <strain evidence="13">IMI 304802</strain>
    </source>
</reference>
<comment type="catalytic activity">
    <reaction evidence="10">
        <text>ITP + H2O = IDP + phosphate + H(+)</text>
        <dbReference type="Rhea" id="RHEA:28330"/>
        <dbReference type="ChEBI" id="CHEBI:15377"/>
        <dbReference type="ChEBI" id="CHEBI:15378"/>
        <dbReference type="ChEBI" id="CHEBI:43474"/>
        <dbReference type="ChEBI" id="CHEBI:58280"/>
        <dbReference type="ChEBI" id="CHEBI:61402"/>
        <dbReference type="EC" id="3.6.1.73"/>
    </reaction>
</comment>
<dbReference type="InterPro" id="IPR029001">
    <property type="entry name" value="ITPase-like_fam"/>
</dbReference>
<dbReference type="EC" id="3.6.1.73" evidence="9"/>
<keyword evidence="4" id="KW-0547">Nucleotide-binding</keyword>
<sequence length="381" mass="41848">MATPISIIVASKNPVKVQAAKLGFESALPDATYTVRGISVPSGVPDQPLTDEETLRGALNRARNAREVEKDADYWIGLEGGIDMPADQSAPIMNFAWIVVISRDGRVGEARTGAYYLPEESAALLRQGMELGHADDLVFGQTNNKQSKGSVGMLTDGVIDRTSYYHHAVILALIPFKNKNPTWKLSSGSAYTRDDPIKFQGFQRTRLGRPDCNQSLLGQASNACSCPYSKALSDYADVPPHLVFVRKNLVASVALDYDLLGAIHFFSSVNAQSRVVYSSSNPHAERASEVEGHSYVRWYFLDSFKQISLQIQLTELSYLSTLFNYLLLTCGTIVHRLDIPSSTPVRPKGINNHLWSILARPGLDPGQCVTISWTAQSARLD</sequence>
<dbReference type="HAMAP" id="MF_00648">
    <property type="entry name" value="Non_canon_purine_NTPase_YjjX"/>
    <property type="match status" value="1"/>
</dbReference>
<dbReference type="EMBL" id="MPDP01000147">
    <property type="protein sequence ID" value="KAK1475829.1"/>
    <property type="molecule type" value="Genomic_DNA"/>
</dbReference>
<evidence type="ECO:0000256" key="9">
    <source>
        <dbReference type="ARBA" id="ARBA00038901"/>
    </source>
</evidence>
<gene>
    <name evidence="13" type="ORF">CCUS01_16860</name>
</gene>
<comment type="cofactor">
    <cofactor evidence="2">
        <name>Mg(2+)</name>
        <dbReference type="ChEBI" id="CHEBI:18420"/>
    </cofactor>
</comment>
<dbReference type="Pfam" id="PF01931">
    <property type="entry name" value="NTPase_I-T"/>
    <property type="match status" value="1"/>
</dbReference>
<evidence type="ECO:0000256" key="8">
    <source>
        <dbReference type="ARBA" id="ARBA00023211"/>
    </source>
</evidence>
<dbReference type="GO" id="GO:0006772">
    <property type="term" value="P:thiamine metabolic process"/>
    <property type="evidence" value="ECO:0007669"/>
    <property type="project" value="TreeGrafter"/>
</dbReference>
<keyword evidence="5" id="KW-0378">Hydrolase</keyword>
<evidence type="ECO:0000256" key="10">
    <source>
        <dbReference type="ARBA" id="ARBA00048174"/>
    </source>
</evidence>